<dbReference type="InterPro" id="IPR018962">
    <property type="entry name" value="DUF1995"/>
</dbReference>
<dbReference type="EMBL" id="DSRU01000395">
    <property type="protein sequence ID" value="HFN01295.1"/>
    <property type="molecule type" value="Genomic_DNA"/>
</dbReference>
<protein>
    <submittedName>
        <fullName evidence="2">DUF1995 family protein</fullName>
    </submittedName>
</protein>
<evidence type="ECO:0000313" key="2">
    <source>
        <dbReference type="EMBL" id="HFN01295.1"/>
    </source>
</evidence>
<sequence>MADFPKTLDEAIAQAVVATQAAIAAGYRRLSVELALPELKPLPVAYQYLPALEAYGDGLKVFFSDAGTAALVKRDWADLTLRTKSVDVAGARQTSTVEELVEPADQAFLFVAPTAVEVQVVEQICNAVGDLPVILFCPRLEDVGTVGIGYTARQMRSRFLSTIEPCYYLRPLSGAALLRNYPSPWQIWEEREADYSLLAEEPLRPSGERIDEILIKSSIPQAGSKNTIFSGLQRFLKALGQ</sequence>
<dbReference type="AlphaFoldDB" id="A0A7C3PJA6"/>
<dbReference type="PANTHER" id="PTHR35509">
    <property type="entry name" value="DOMAIN PROTEIN, PUTATIVE (DUF1995)-RELATED"/>
    <property type="match status" value="1"/>
</dbReference>
<accession>A0A7C3PJA6</accession>
<dbReference type="PANTHER" id="PTHR35509:SF1">
    <property type="entry name" value="DOMAIN PROTEIN, PUTATIVE (DUF1995)-RELATED"/>
    <property type="match status" value="1"/>
</dbReference>
<reference evidence="2" key="1">
    <citation type="journal article" date="2020" name="mSystems">
        <title>Genome- and Community-Level Interaction Insights into Carbon Utilization and Element Cycling Functions of Hydrothermarchaeota in Hydrothermal Sediment.</title>
        <authorList>
            <person name="Zhou Z."/>
            <person name="Liu Y."/>
            <person name="Xu W."/>
            <person name="Pan J."/>
            <person name="Luo Z.H."/>
            <person name="Li M."/>
        </authorList>
    </citation>
    <scope>NUCLEOTIDE SEQUENCE [LARGE SCALE GENOMIC DNA]</scope>
    <source>
        <strain evidence="2">SpSt-418</strain>
    </source>
</reference>
<comment type="caution">
    <text evidence="2">The sequence shown here is derived from an EMBL/GenBank/DDBJ whole genome shotgun (WGS) entry which is preliminary data.</text>
</comment>
<name>A0A7C3PJA6_9CYAN</name>
<evidence type="ECO:0000259" key="1">
    <source>
        <dbReference type="Pfam" id="PF09353"/>
    </source>
</evidence>
<feature type="domain" description="DUF1995" evidence="1">
    <location>
        <begin position="5"/>
        <end position="212"/>
    </location>
</feature>
<dbReference type="InterPro" id="IPR053021">
    <property type="entry name" value="Chloroplast_ADK"/>
</dbReference>
<gene>
    <name evidence="2" type="ORF">ENR64_26830</name>
</gene>
<dbReference type="Pfam" id="PF09353">
    <property type="entry name" value="DUF1995"/>
    <property type="match status" value="1"/>
</dbReference>
<organism evidence="2">
    <name type="scientific">Oscillatoriales cyanobacterium SpSt-418</name>
    <dbReference type="NCBI Taxonomy" id="2282169"/>
    <lineage>
        <taxon>Bacteria</taxon>
        <taxon>Bacillati</taxon>
        <taxon>Cyanobacteriota</taxon>
        <taxon>Cyanophyceae</taxon>
        <taxon>Oscillatoriophycideae</taxon>
        <taxon>Oscillatoriales</taxon>
    </lineage>
</organism>
<proteinExistence type="predicted"/>